<dbReference type="Gene3D" id="6.10.340.10">
    <property type="match status" value="1"/>
</dbReference>
<dbReference type="GO" id="GO:0008983">
    <property type="term" value="F:protein-glutamate O-methyltransferase activity"/>
    <property type="evidence" value="ECO:0007669"/>
    <property type="project" value="UniProtKB-EC"/>
</dbReference>
<dbReference type="GO" id="GO:0004356">
    <property type="term" value="F:glutamine synthetase activity"/>
    <property type="evidence" value="ECO:0007669"/>
    <property type="project" value="InterPro"/>
</dbReference>
<dbReference type="Gene3D" id="3.30.1330.200">
    <property type="match status" value="1"/>
</dbReference>
<dbReference type="Pfam" id="PF03819">
    <property type="entry name" value="MazG"/>
    <property type="match status" value="1"/>
</dbReference>
<evidence type="ECO:0000256" key="20">
    <source>
        <dbReference type="SAM" id="Phobius"/>
    </source>
</evidence>
<dbReference type="PROSITE" id="PS51987">
    <property type="entry name" value="GS_CATALYTIC"/>
    <property type="match status" value="1"/>
</dbReference>
<comment type="caution">
    <text evidence="29">The sequence shown here is derived from an EMBL/GenBank/DDBJ whole genome shotgun (WGS) entry which is preliminary data.</text>
</comment>
<dbReference type="SMART" id="SM00448">
    <property type="entry name" value="REC"/>
    <property type="match status" value="2"/>
</dbReference>
<dbReference type="GO" id="GO:0016020">
    <property type="term" value="C:membrane"/>
    <property type="evidence" value="ECO:0007669"/>
    <property type="project" value="InterPro"/>
</dbReference>
<dbReference type="Gene3D" id="1.10.287.950">
    <property type="entry name" value="Methyl-accepting chemotaxis protein"/>
    <property type="match status" value="1"/>
</dbReference>
<dbReference type="SUPFAM" id="SSF51366">
    <property type="entry name" value="Ribulose-phoshate binding barrel"/>
    <property type="match status" value="1"/>
</dbReference>
<evidence type="ECO:0000256" key="10">
    <source>
        <dbReference type="ARBA" id="ARBA00022822"/>
    </source>
</evidence>
<evidence type="ECO:0000256" key="15">
    <source>
        <dbReference type="PROSITE-ProRule" id="PRU00169"/>
    </source>
</evidence>
<dbReference type="PROSITE" id="PS50110">
    <property type="entry name" value="RESPONSE_REGULATORY"/>
    <property type="match status" value="2"/>
</dbReference>
<dbReference type="SUPFAM" id="SSF55931">
    <property type="entry name" value="Glutamine synthetase/guanido kinase"/>
    <property type="match status" value="1"/>
</dbReference>
<evidence type="ECO:0000256" key="2">
    <source>
        <dbReference type="ARBA" id="ARBA00004733"/>
    </source>
</evidence>
<dbReference type="Gene3D" id="3.30.590.10">
    <property type="entry name" value="Glutamine synthetase/guanido kinase, catalytic domain"/>
    <property type="match status" value="1"/>
</dbReference>
<dbReference type="CDD" id="cd17541">
    <property type="entry name" value="REC_CheB-like"/>
    <property type="match status" value="1"/>
</dbReference>
<dbReference type="InterPro" id="IPR004090">
    <property type="entry name" value="Chemotax_Me-accpt_rcpt"/>
</dbReference>
<evidence type="ECO:0000256" key="1">
    <source>
        <dbReference type="ARBA" id="ARBA00001541"/>
    </source>
</evidence>
<dbReference type="PROSITE" id="PS00181">
    <property type="entry name" value="GLNA_ATP"/>
    <property type="match status" value="1"/>
</dbReference>
<accession>A0A812J8S9</accession>
<organism evidence="29 30">
    <name type="scientific">Symbiodinium necroappetens</name>
    <dbReference type="NCBI Taxonomy" id="1628268"/>
    <lineage>
        <taxon>Eukaryota</taxon>
        <taxon>Sar</taxon>
        <taxon>Alveolata</taxon>
        <taxon>Dinophyceae</taxon>
        <taxon>Suessiales</taxon>
        <taxon>Symbiodiniaceae</taxon>
        <taxon>Symbiodinium</taxon>
    </lineage>
</organism>
<feature type="domain" description="Response regulatory" evidence="21">
    <location>
        <begin position="2562"/>
        <end position="2681"/>
    </location>
</feature>
<feature type="compositionally biased region" description="Polar residues" evidence="19">
    <location>
        <begin position="1629"/>
        <end position="1646"/>
    </location>
</feature>
<dbReference type="Gene3D" id="3.40.50.2300">
    <property type="match status" value="2"/>
</dbReference>
<dbReference type="SUPFAM" id="SSF58104">
    <property type="entry name" value="Methyl-accepting chemotaxis protein (MCP) signaling domain"/>
    <property type="match status" value="1"/>
</dbReference>
<evidence type="ECO:0000256" key="12">
    <source>
        <dbReference type="ARBA" id="ARBA00023239"/>
    </source>
</evidence>
<dbReference type="SMART" id="SM01230">
    <property type="entry name" value="Gln-synt_C"/>
    <property type="match status" value="1"/>
</dbReference>
<dbReference type="HAMAP" id="MF_00131">
    <property type="entry name" value="Trp_synth_alpha"/>
    <property type="match status" value="1"/>
</dbReference>
<dbReference type="InterPro" id="IPR011006">
    <property type="entry name" value="CheY-like_superfamily"/>
</dbReference>
<dbReference type="CDD" id="cd06225">
    <property type="entry name" value="HAMP"/>
    <property type="match status" value="1"/>
</dbReference>
<dbReference type="GO" id="GO:0032259">
    <property type="term" value="P:methylation"/>
    <property type="evidence" value="ECO:0007669"/>
    <property type="project" value="UniProtKB-KW"/>
</dbReference>
<dbReference type="NCBIfam" id="NF001965">
    <property type="entry name" value="PRK00742.1"/>
    <property type="match status" value="1"/>
</dbReference>
<feature type="domain" description="Response regulatory" evidence="21">
    <location>
        <begin position="2830"/>
        <end position="2947"/>
    </location>
</feature>
<dbReference type="InterPro" id="IPR027303">
    <property type="entry name" value="Gln_synth_gly_rich_site"/>
</dbReference>
<dbReference type="InterPro" id="IPR040577">
    <property type="entry name" value="Gln-synt_C"/>
</dbReference>
<keyword evidence="9" id="KW-0378">Hydrolase</keyword>
<dbReference type="Gene3D" id="1.20.120.1560">
    <property type="match status" value="1"/>
</dbReference>
<dbReference type="InterPro" id="IPR038592">
    <property type="entry name" value="CheD-like_sf"/>
</dbReference>
<dbReference type="SUPFAM" id="SSF52738">
    <property type="entry name" value="Methylesterase CheB, C-terminal domain"/>
    <property type="match status" value="1"/>
</dbReference>
<dbReference type="UniPathway" id="UPA00035">
    <property type="reaction ID" value="UER00044"/>
</dbReference>
<evidence type="ECO:0000259" key="26">
    <source>
        <dbReference type="PROSITE" id="PS51833"/>
    </source>
</evidence>
<dbReference type="InterPro" id="IPR035909">
    <property type="entry name" value="CheB_C"/>
</dbReference>
<dbReference type="InterPro" id="IPR036804">
    <property type="entry name" value="CheR_N_sf"/>
</dbReference>
<dbReference type="Gene3D" id="1.10.287.1080">
    <property type="entry name" value="MazG-like"/>
    <property type="match status" value="1"/>
</dbReference>
<dbReference type="CDD" id="cd00156">
    <property type="entry name" value="REC"/>
    <property type="match status" value="1"/>
</dbReference>
<dbReference type="InterPro" id="IPR029063">
    <property type="entry name" value="SAM-dependent_MTases_sf"/>
</dbReference>
<dbReference type="InterPro" id="IPR018204">
    <property type="entry name" value="Trp_synthase_alpha_AS"/>
</dbReference>
<dbReference type="Pfam" id="PF05163">
    <property type="entry name" value="DinB"/>
    <property type="match status" value="1"/>
</dbReference>
<dbReference type="PROSITE" id="PS50111">
    <property type="entry name" value="CHEMOTAXIS_TRANSDUC_2"/>
    <property type="match status" value="1"/>
</dbReference>
<dbReference type="PROSITE" id="PS00167">
    <property type="entry name" value="TRP_SYNTHASE_ALPHA"/>
    <property type="match status" value="1"/>
</dbReference>
<dbReference type="InterPro" id="IPR014746">
    <property type="entry name" value="Gln_synth/guanido_kin_cat_dom"/>
</dbReference>
<dbReference type="InterPro" id="IPR004518">
    <property type="entry name" value="MazG-like_dom"/>
</dbReference>
<gene>
    <name evidence="29" type="primary">glnA3</name>
    <name evidence="29" type="ORF">SNEC2469_LOCUS1547</name>
</gene>
<protein>
    <submittedName>
        <fullName evidence="29">GlnA3 protein</fullName>
    </submittedName>
</protein>
<dbReference type="Pfam" id="PF00672">
    <property type="entry name" value="HAMP"/>
    <property type="match status" value="1"/>
</dbReference>
<keyword evidence="12" id="KW-0456">Lyase</keyword>
<dbReference type="Proteomes" id="UP000601435">
    <property type="component" value="Unassembled WGS sequence"/>
</dbReference>
<evidence type="ECO:0000259" key="23">
    <source>
        <dbReference type="PROSITE" id="PS50122"/>
    </source>
</evidence>
<dbReference type="Pfam" id="PF13690">
    <property type="entry name" value="CheX"/>
    <property type="match status" value="1"/>
</dbReference>
<dbReference type="CDD" id="cd02440">
    <property type="entry name" value="AdoMet_MTases"/>
    <property type="match status" value="1"/>
</dbReference>
<dbReference type="InterPro" id="IPR000673">
    <property type="entry name" value="Sig_transdc_resp-reg_Me-estase"/>
</dbReference>
<keyword evidence="16" id="KW-0807">Transducer</keyword>
<keyword evidence="4" id="KW-0489">Methyltransferase</keyword>
<dbReference type="InterPro" id="IPR008248">
    <property type="entry name" value="CheB-like"/>
</dbReference>
<dbReference type="Gene3D" id="3.40.50.180">
    <property type="entry name" value="Methylesterase CheB, C-terminal domain"/>
    <property type="match status" value="1"/>
</dbReference>
<dbReference type="InterPro" id="IPR008147">
    <property type="entry name" value="Gln_synt_N"/>
</dbReference>
<dbReference type="PROSITE" id="PS51986">
    <property type="entry name" value="GS_BETA_GRASP"/>
    <property type="match status" value="1"/>
</dbReference>
<dbReference type="GO" id="GO:0006542">
    <property type="term" value="P:glutamine biosynthetic process"/>
    <property type="evidence" value="ECO:0007669"/>
    <property type="project" value="InterPro"/>
</dbReference>
<dbReference type="Gene3D" id="3.40.50.150">
    <property type="entry name" value="Vaccinia Virus protein VP39"/>
    <property type="match status" value="1"/>
</dbReference>
<evidence type="ECO:0000259" key="24">
    <source>
        <dbReference type="PROSITE" id="PS50123"/>
    </source>
</evidence>
<name>A0A812J8S9_9DINO</name>
<dbReference type="HAMAP" id="MF_01440">
    <property type="entry name" value="CheD"/>
    <property type="match status" value="1"/>
</dbReference>
<keyword evidence="20" id="KW-0472">Membrane</keyword>
<dbReference type="InterPro" id="IPR022147">
    <property type="entry name" value="GSIII_N"/>
</dbReference>
<evidence type="ECO:0000259" key="25">
    <source>
        <dbReference type="PROSITE" id="PS50885"/>
    </source>
</evidence>
<dbReference type="Gene3D" id="1.20.120.450">
    <property type="entry name" value="dinb family like domain"/>
    <property type="match status" value="1"/>
</dbReference>
<dbReference type="PROSITE" id="PS50122">
    <property type="entry name" value="CHEB"/>
    <property type="match status" value="1"/>
</dbReference>
<dbReference type="Pfam" id="PF00290">
    <property type="entry name" value="Trp_syntA"/>
    <property type="match status" value="1"/>
</dbReference>
<dbReference type="InterPro" id="IPR034660">
    <property type="entry name" value="DinB/YfiT-like"/>
</dbReference>
<comment type="similarity">
    <text evidence="17 18">Belongs to the glutamine synthetase family.</text>
</comment>
<dbReference type="HAMAP" id="MF_00099">
    <property type="entry name" value="CheB_chemtxs"/>
    <property type="match status" value="1"/>
</dbReference>
<feature type="compositionally biased region" description="Basic and acidic residues" evidence="19">
    <location>
        <begin position="1648"/>
        <end position="1663"/>
    </location>
</feature>
<feature type="domain" description="GS beta-grasp" evidence="27">
    <location>
        <begin position="460"/>
        <end position="553"/>
    </location>
</feature>
<dbReference type="Pfam" id="PF00015">
    <property type="entry name" value="MCPsignal"/>
    <property type="match status" value="1"/>
</dbReference>
<feature type="transmembrane region" description="Helical" evidence="20">
    <location>
        <begin position="1443"/>
        <end position="1463"/>
    </location>
</feature>
<dbReference type="Pfam" id="PF00072">
    <property type="entry name" value="Response_reg"/>
    <property type="match status" value="2"/>
</dbReference>
<evidence type="ECO:0000256" key="14">
    <source>
        <dbReference type="ARBA" id="ARBA00049047"/>
    </source>
</evidence>
<dbReference type="InterPro" id="IPR013976">
    <property type="entry name" value="HDOD"/>
</dbReference>
<evidence type="ECO:0000256" key="5">
    <source>
        <dbReference type="ARBA" id="ARBA00022605"/>
    </source>
</evidence>
<dbReference type="SUPFAM" id="SSF53335">
    <property type="entry name" value="S-adenosyl-L-methionine-dependent methyltransferases"/>
    <property type="match status" value="1"/>
</dbReference>
<dbReference type="SMART" id="SM00304">
    <property type="entry name" value="HAMP"/>
    <property type="match status" value="2"/>
</dbReference>
<evidence type="ECO:0000259" key="21">
    <source>
        <dbReference type="PROSITE" id="PS50110"/>
    </source>
</evidence>
<dbReference type="Gene3D" id="1.10.155.10">
    <property type="entry name" value="Chemotaxis receptor methyltransferase CheR, N-terminal domain"/>
    <property type="match status" value="1"/>
</dbReference>
<proteinExistence type="inferred from homology"/>
<dbReference type="InterPro" id="IPR008146">
    <property type="entry name" value="Gln_synth_cat_dom"/>
</dbReference>
<dbReference type="PRINTS" id="PR00260">
    <property type="entry name" value="CHEMTRNSDUCR"/>
</dbReference>
<dbReference type="SUPFAM" id="SSF109854">
    <property type="entry name" value="DinB/YfiT-like putative metalloenzymes"/>
    <property type="match status" value="1"/>
</dbReference>
<dbReference type="GO" id="GO:0000156">
    <property type="term" value="F:phosphorelay response regulator activity"/>
    <property type="evidence" value="ECO:0007669"/>
    <property type="project" value="InterPro"/>
</dbReference>
<dbReference type="InterPro" id="IPR007837">
    <property type="entry name" value="DinB"/>
</dbReference>
<evidence type="ECO:0000313" key="30">
    <source>
        <dbReference type="Proteomes" id="UP000601435"/>
    </source>
</evidence>
<dbReference type="InterPro" id="IPR003660">
    <property type="entry name" value="HAMP_dom"/>
</dbReference>
<evidence type="ECO:0000259" key="27">
    <source>
        <dbReference type="PROSITE" id="PS51986"/>
    </source>
</evidence>
<evidence type="ECO:0000256" key="6">
    <source>
        <dbReference type="ARBA" id="ARBA00022679"/>
    </source>
</evidence>
<evidence type="ECO:0000256" key="19">
    <source>
        <dbReference type="SAM" id="MobiDB-lite"/>
    </source>
</evidence>
<dbReference type="GO" id="GO:0046872">
    <property type="term" value="F:metal ion binding"/>
    <property type="evidence" value="ECO:0007669"/>
    <property type="project" value="UniProtKB-KW"/>
</dbReference>
<evidence type="ECO:0000313" key="29">
    <source>
        <dbReference type="EMBL" id="CAE7200823.1"/>
    </source>
</evidence>
<dbReference type="InterPro" id="IPR004089">
    <property type="entry name" value="MCPsignal_dom"/>
</dbReference>
<evidence type="ECO:0000256" key="4">
    <source>
        <dbReference type="ARBA" id="ARBA00022603"/>
    </source>
</evidence>
<feature type="domain" description="HAMP" evidence="25">
    <location>
        <begin position="1531"/>
        <end position="1577"/>
    </location>
</feature>
<dbReference type="SUPFAM" id="SSF47757">
    <property type="entry name" value="Chemotaxis receptor methyltransferase CheR, N-terminal domain"/>
    <property type="match status" value="1"/>
</dbReference>
<evidence type="ECO:0000256" key="8">
    <source>
        <dbReference type="ARBA" id="ARBA00022723"/>
    </source>
</evidence>
<evidence type="ECO:0000259" key="28">
    <source>
        <dbReference type="PROSITE" id="PS51987"/>
    </source>
</evidence>
<feature type="domain" description="CheR-type methyltransferase" evidence="24">
    <location>
        <begin position="1883"/>
        <end position="2136"/>
    </location>
</feature>
<dbReference type="InterPro" id="IPR052725">
    <property type="entry name" value="GS_Type-3"/>
</dbReference>
<dbReference type="PANTHER" id="PTHR42974:SF1">
    <property type="entry name" value="TYPE-3 GLUTAMINE SYNTHETASE"/>
    <property type="match status" value="1"/>
</dbReference>
<feature type="domain" description="HAMP" evidence="25">
    <location>
        <begin position="1464"/>
        <end position="1518"/>
    </location>
</feature>
<dbReference type="SUPFAM" id="SSF103039">
    <property type="entry name" value="CheC-like"/>
    <property type="match status" value="1"/>
</dbReference>
<dbReference type="InterPro" id="IPR005659">
    <property type="entry name" value="Chemorcpt_Glu_NH3ase_CheD"/>
</dbReference>
<dbReference type="CDD" id="cd16432">
    <property type="entry name" value="CheB_Rec"/>
    <property type="match status" value="1"/>
</dbReference>
<dbReference type="Gene3D" id="3.20.20.70">
    <property type="entry name" value="Aldolase class I"/>
    <property type="match status" value="1"/>
</dbReference>
<dbReference type="SMART" id="SM00283">
    <property type="entry name" value="MA"/>
    <property type="match status" value="1"/>
</dbReference>
<dbReference type="SUPFAM" id="SSF52172">
    <property type="entry name" value="CheY-like"/>
    <property type="match status" value="2"/>
</dbReference>
<sequence length="3344" mass="362775">MSTSHRGITVRAFQDLIRERYYQTDAARGASGTFLWFAEEFGELASAIAASQKGEAMSPEERANLEEEFADVIAWLATLANITGVDLESALSKYTTPGRVEGVKAAEKGWDALLMPFVCAGDPSLEVTERCLVEFPRAGASIVEVGIPFSDPIADGPTISSAMHRALGSGVGVRDVLGAVKRARSGTDAAFVAMVSCSIARRFGAGAFAGMLAGAGFDGVIYPDLPLEESEPFAAPARSAGLTVSLLVSPATPGGRARSIAGASSGFVYAMARVGITGGEGSGGPGDLSGYLGGLREASGVPVACGFGVSSAEEVRAVARLADGVIVGSAIVKAMATAHGRGEDASGAGIELVRSLASAAHGACAPWRSMNEFNARTVALNHVAGWEQEHDFSGPPTTREGADKLFGRDVFSLKVMRQRLPKEVFRHVSKTIREAKPLDPSVASTVANAMKDWAIENGATHYTHWFQPLTGLTAEKHDAFLSVDGQGNAISEFSASQLVQGEPDASSFPSGGVRATFEARGYTAWDPTSPVFLRRVGKSVTLCIPTAFVSFNGEALDKKTPLLRSIDAVSEQAMRVVKFFSPQSRATRVYSTCGAEQEYFLLDRHLYLARPDLTLCERTLFGASSPKDQQLDDHYFGTIADRVQAYMEDCERELYLLGVPVKTRHNEVAPAQFEIAPMFEHANVACDHQQLVMRVLRSRAHRFGLECILHEKPFAGVNGSGKHVNWSLSTNTGVNLLDPRDETHSNMQFLVFLCAVIRAVDLHSGLLRASIANPGNDHRLGANEAPPAIISIFLGDMLQDIIEQIEKGTPKSTMKGSRLDLGANSLMQIPQDTGDRNRTSPFAFTGNKFEFRAVGSSASIAWPNTVLNTIVAESIDHIISELETAAGKDPTDAKKKSAVKRVLKDVIKKHKRVIFSGDNYTEAWAKEAEKRGLPNLRDTPAALAMLAEKSSKDVFKKYHVLSNVELNARRLIHLEQYAKRIHIEARTSLHIARTLVMPAALRFQTEMAENIAAMQAADVDCEDTRVALEDFADLVVRLRSTAAALDESLNGIDHEEPEKTALHMRDAVFPAMNDLREVVDELEGGTLSHPITGWLFSWTLDLPPESAVISSSPAVMCRRGLSSHRSVPIRARQSRIYCLAIRIRPGSTSRDVLRQPTEDEVETMKFTIRMKLWLGFMAIALLGIGAAGFAAYKASNVNAEVREMAELRNEELFWALRGDLFLLQARTDVRALRANRSKADYDAAVEHAGEFQDAVKSIAEIERPQDFSAEIESMLSGADELKRRIGVIYDAVAKLGAGEEDGLNHTLQLAEAELYSRAYDTRDEEFMVLLQDTIISGKEAIRYDSEMAHEKFNTAWGAFKQYYDDYSLILEDTPGLTEALTAYHELYEDFRLTDDLIDEETARYSQLGDRLNDEIDALRDIFYEQFHGSKAAALGDLASFRSMMIGCIGVVAFFALVIASFSVRTITKPLMALRSIMSDMASGKKDMSNRADDKRSDELGDVAKAFNTFVEQLQVSQEREREQSDDLKDKVTKLLCVAQSASQGDMTAEKPYESEDDMGQLANGFDEMFDNISGVLNEVIAGSAQIDTGAQQFASASQQLSEGASQQAASLQQIAASLEEVSSMISQNAENAKQASALSSESQQNADRGAEEMEEMNKAMDSIKESSEEISKIIKVIDDIAFQTNLLALNAAVEAARAGEHGKGFAVVAEEVRSLAMRSAEAAKNTAEMIEESVERANNGVQIAGRVGEALNEIVGSSRKVNALLSEIASASTEQAEGIDQVNKGVNELDKVTQQNAGNSEELAAGAQETAAQVASLRDVVSSFKTRGCGSEVAAQAAPAAAGVEVVESPAPPTKAAAPAAGPAEAVEESFPMDDEVFGMSLISEKQFDVISRIAQEHWGLHLTEKKMQLVNNRLGKFLRKSPFESVDTYLAHLSGSPSRDDLLEFFDLLSTNVTSFFREIQHFNYLEREFYTALSRGNITKPGKRIRLWSAACSTGPEPYSLAIQAMELMPELREWDFKILATDLSNSALATAKAGTYASSMVEKVDAKTVAKYFDRDSSKGRVRVKPSVRELVTIRRLNLMESFPVKGPFDVIFLRNVMIYFDKPTRERLVNQMYRVLGPGGVFVIGSAETLSGLDTPFRIVVGVADLAVSDNPGSVLITHALGSCIGVTVYDPVAQVSGMLHFMLPSSKTNAEKARANPSMFGDTGVPLLFRSVYELGAKKERLVVCAAGGAEVIDDDGHFKVGSRNRQILRKLFWKNDILLEADETGGNISRTLSLRASDVIRRLDELPALPESLVRVRSMLSGGDYNVGELSEVVKRDEALAAVVLRCANSAFYKTGGSVFDLNQSIVRLGAAELMRLVTRTGVNNLLESGGRSYGLRRGHLSRSAVGGAAIARALASETDGVDPELAYTCALLRDVGKLVIDLHSDAEGIDTSDPDESDFGEACFLAVERVKFGFDHTEVGSALASHWGLPEPIPSSVAFHHAPPEPGTENHSALFDIVHAADIVTLWAGLAIGRDGLAYRVAPHVRDGMLHKRARVERLISEAWDAASRVGVSCNLLIVDDSPILRTAIKKTARLAGVKDEDISEAGNGKEALEVLEKHWVDLILLDLNMPVMNGEEFVEALKQSETHASIPVVVVSTESNRDRLSRLKDLGVVATLHKPTITPSTLAELVVEALERTAFLLTDAMPPEAESEFDRPAWFSTIGYHGAFAGSVYLAASDGFVRELASSLLGIEPEEVDMESQGRDAINELANIVGGSVTLELGSETQQFSLGLPAKAEPGSIPRPGEHTTQCFIESEGELLVVTHVSDASEVCAMTAGQPDVGVLIIDDSSIVRTVLSRELARVPGIRVLGTAPDPFIGRDKILELRPDVVTLDIEMPRMDGLTFLRKIMKYHPIPTIIVSSLAKAGCDTAIACLEAGAIDCVCKPGEAYSVGDLSTELARLIKGAKGVKLREPVKVSKRTPLASTAMIETTNKVFAIGSSTGGTEALKEVLTRMPKTAPGIVIVQHMPEGFTKSFAQRMNELCEIEVKEGEDGDSVIPGRAIIAPGNLHMRLARSGAKYIVRVADGPRVCRHKPSVEVLFETTAKFAGSNAAGALLTGMGADGASGLLTMRKAGAFTIAQDEATSVVWGMPGEAVKLGAAMEVLPLEKVTQRMLDFAAGKVTGEKKAAPGSNGLMDRLKVYNWLERSRARVLEDVRSLDESCWTRSFEIGAGSLEAVLKHCLIAEWYYDHRMREEPLGLYETWEVRDDTPLTFAELESKWAAQADSMKRTLASITDWDKAIEYAVRDDEGRDLIVSCTPEGLFTQLITHEPYHRAQAVNMLKKMGVTCGELDYNAM</sequence>
<feature type="modified residue" description="4-aspartylphosphate" evidence="15">
    <location>
        <position position="2614"/>
    </location>
</feature>
<evidence type="ECO:0000256" key="16">
    <source>
        <dbReference type="PROSITE-ProRule" id="PRU00284"/>
    </source>
</evidence>
<dbReference type="InterPro" id="IPR000780">
    <property type="entry name" value="CheR_MeTrfase"/>
</dbReference>
<dbReference type="Pfam" id="PF01339">
    <property type="entry name" value="CheB_methylest"/>
    <property type="match status" value="1"/>
</dbReference>
<evidence type="ECO:0000259" key="22">
    <source>
        <dbReference type="PROSITE" id="PS50111"/>
    </source>
</evidence>
<keyword evidence="6" id="KW-0808">Transferase</keyword>
<evidence type="ECO:0000256" key="17">
    <source>
        <dbReference type="PROSITE-ProRule" id="PRU01330"/>
    </source>
</evidence>
<dbReference type="PROSITE" id="PS50885">
    <property type="entry name" value="HAMP"/>
    <property type="match status" value="2"/>
</dbReference>
<dbReference type="GO" id="GO:0006935">
    <property type="term" value="P:chemotaxis"/>
    <property type="evidence" value="ECO:0007669"/>
    <property type="project" value="UniProtKB-KW"/>
</dbReference>
<dbReference type="InterPro" id="IPR002028">
    <property type="entry name" value="Trp_synthase_suA"/>
</dbReference>
<dbReference type="Pfam" id="PF18318">
    <property type="entry name" value="Gln-synt_C-ter"/>
    <property type="match status" value="1"/>
</dbReference>
<reference evidence="29" key="1">
    <citation type="submission" date="2021-02" db="EMBL/GenBank/DDBJ databases">
        <authorList>
            <person name="Dougan E. K."/>
            <person name="Rhodes N."/>
            <person name="Thang M."/>
            <person name="Chan C."/>
        </authorList>
    </citation>
    <scope>NUCLEOTIDE SEQUENCE</scope>
</reference>
<dbReference type="OrthoDB" id="415358at2759"/>
<dbReference type="Pfam" id="PF08668">
    <property type="entry name" value="HDOD"/>
    <property type="match status" value="1"/>
</dbReference>
<keyword evidence="10" id="KW-0822">Tryptophan biosynthesis</keyword>
<dbReference type="NCBIfam" id="NF009206">
    <property type="entry name" value="PRK12555.1"/>
    <property type="match status" value="1"/>
</dbReference>
<comment type="catalytic activity">
    <reaction evidence="1">
        <text>L-glutamyl-[protein] + S-adenosyl-L-methionine = [protein]-L-glutamate 5-O-methyl ester + S-adenosyl-L-homocysteine</text>
        <dbReference type="Rhea" id="RHEA:24452"/>
        <dbReference type="Rhea" id="RHEA-COMP:10208"/>
        <dbReference type="Rhea" id="RHEA-COMP:10311"/>
        <dbReference type="ChEBI" id="CHEBI:29973"/>
        <dbReference type="ChEBI" id="CHEBI:57856"/>
        <dbReference type="ChEBI" id="CHEBI:59789"/>
        <dbReference type="ChEBI" id="CHEBI:82795"/>
        <dbReference type="EC" id="2.1.1.80"/>
    </reaction>
</comment>
<comment type="catalytic activity">
    <reaction evidence="14">
        <text>(1S,2R)-1-C-(indol-3-yl)glycerol 3-phosphate + L-serine = D-glyceraldehyde 3-phosphate + L-tryptophan + H2O</text>
        <dbReference type="Rhea" id="RHEA:10532"/>
        <dbReference type="ChEBI" id="CHEBI:15377"/>
        <dbReference type="ChEBI" id="CHEBI:33384"/>
        <dbReference type="ChEBI" id="CHEBI:57912"/>
        <dbReference type="ChEBI" id="CHEBI:58866"/>
        <dbReference type="ChEBI" id="CHEBI:59776"/>
        <dbReference type="EC" id="4.2.1.20"/>
    </reaction>
</comment>
<keyword evidence="20" id="KW-1133">Transmembrane helix</keyword>
<dbReference type="InterPro" id="IPR011060">
    <property type="entry name" value="RibuloseP-bd_barrel"/>
</dbReference>
<dbReference type="CDD" id="cd16352">
    <property type="entry name" value="CheD"/>
    <property type="match status" value="1"/>
</dbReference>
<feature type="non-terminal residue" evidence="29">
    <location>
        <position position="1"/>
    </location>
</feature>
<dbReference type="GO" id="GO:0004888">
    <property type="term" value="F:transmembrane signaling receptor activity"/>
    <property type="evidence" value="ECO:0007669"/>
    <property type="project" value="InterPro"/>
</dbReference>
<dbReference type="GO" id="GO:0005737">
    <property type="term" value="C:cytoplasm"/>
    <property type="evidence" value="ECO:0007669"/>
    <property type="project" value="InterPro"/>
</dbReference>
<evidence type="ECO:0000256" key="11">
    <source>
        <dbReference type="ARBA" id="ARBA00023141"/>
    </source>
</evidence>
<dbReference type="CDD" id="cd11386">
    <property type="entry name" value="MCP_signal"/>
    <property type="match status" value="1"/>
</dbReference>
<dbReference type="Pfam" id="PF12437">
    <property type="entry name" value="GSIII_N"/>
    <property type="match status" value="1"/>
</dbReference>
<dbReference type="InterPro" id="IPR001789">
    <property type="entry name" value="Sig_transdc_resp-reg_receiver"/>
</dbReference>
<evidence type="ECO:0000256" key="18">
    <source>
        <dbReference type="RuleBase" id="RU000384"/>
    </source>
</evidence>
<keyword evidence="7" id="KW-0949">S-adenosyl-L-methionine</keyword>
<keyword evidence="5" id="KW-0028">Amino-acid biosynthesis</keyword>
<dbReference type="EMBL" id="CAJNJA010005887">
    <property type="protein sequence ID" value="CAE7200823.1"/>
    <property type="molecule type" value="Genomic_DNA"/>
</dbReference>
<evidence type="ECO:0000256" key="13">
    <source>
        <dbReference type="ARBA" id="ARBA00029447"/>
    </source>
</evidence>
<dbReference type="SUPFAM" id="SSF64438">
    <property type="entry name" value="CNF1/YfiH-like putative cysteine hydrolases"/>
    <property type="match status" value="1"/>
</dbReference>
<comment type="pathway">
    <text evidence="2">Amino-acid biosynthesis; L-tryptophan biosynthesis; L-tryptophan from chorismate: step 5/5.</text>
</comment>
<dbReference type="InterPro" id="IPR022642">
    <property type="entry name" value="CheR_C"/>
</dbReference>
<dbReference type="Gene3D" id="3.40.1550.10">
    <property type="entry name" value="CheC-like"/>
    <property type="match status" value="1"/>
</dbReference>
<dbReference type="PROSITE" id="PS51833">
    <property type="entry name" value="HDOD"/>
    <property type="match status" value="1"/>
</dbReference>
<feature type="modified residue" description="4-aspartylphosphate" evidence="15">
    <location>
        <position position="2881"/>
    </location>
</feature>
<dbReference type="Pfam" id="PF00120">
    <property type="entry name" value="Gln-synt_C"/>
    <property type="match status" value="1"/>
</dbReference>
<dbReference type="InterPro" id="IPR011324">
    <property type="entry name" value="Cytotoxic_necrot_fac-like_cat"/>
</dbReference>
<keyword evidence="11" id="KW-0057">Aromatic amino acid biosynthesis</keyword>
<dbReference type="NCBIfam" id="TIGR00262">
    <property type="entry name" value="trpA"/>
    <property type="match status" value="1"/>
</dbReference>
<dbReference type="GO" id="GO:0008984">
    <property type="term" value="F:protein-glutamate methylesterase activity"/>
    <property type="evidence" value="ECO:0007669"/>
    <property type="project" value="InterPro"/>
</dbReference>
<dbReference type="PANTHER" id="PTHR42974">
    <property type="entry name" value="GLUTAMINE SYNTHETASE"/>
    <property type="match status" value="1"/>
</dbReference>
<dbReference type="FunFam" id="1.10.287.950:FF:000001">
    <property type="entry name" value="Methyl-accepting chemotaxis sensory transducer"/>
    <property type="match status" value="1"/>
</dbReference>
<keyword evidence="8" id="KW-0479">Metal-binding</keyword>
<dbReference type="CDD" id="cd04724">
    <property type="entry name" value="Tryptophan_synthase_alpha"/>
    <property type="match status" value="1"/>
</dbReference>
<dbReference type="InterPro" id="IPR028976">
    <property type="entry name" value="CheC-like_sf"/>
</dbReference>
<dbReference type="SUPFAM" id="SSF109604">
    <property type="entry name" value="HD-domain/PDEase-like"/>
    <property type="match status" value="1"/>
</dbReference>
<dbReference type="GO" id="GO:0050568">
    <property type="term" value="F:protein-glutamine glutaminase activity"/>
    <property type="evidence" value="ECO:0007669"/>
    <property type="project" value="InterPro"/>
</dbReference>
<feature type="domain" description="Methyl-accepting transducer" evidence="22">
    <location>
        <begin position="1582"/>
        <end position="1811"/>
    </location>
</feature>
<dbReference type="PROSITE" id="PS50123">
    <property type="entry name" value="CHER"/>
    <property type="match status" value="1"/>
</dbReference>
<evidence type="ECO:0000256" key="3">
    <source>
        <dbReference type="ARBA" id="ARBA00022500"/>
    </source>
</evidence>
<keyword evidence="15" id="KW-0597">Phosphoprotein</keyword>
<feature type="domain" description="CheB-type methylesterase" evidence="23">
    <location>
        <begin position="2976"/>
        <end position="3162"/>
    </location>
</feature>
<dbReference type="Gene3D" id="1.10.3210.10">
    <property type="entry name" value="Hypothetical protein af1432"/>
    <property type="match status" value="1"/>
</dbReference>
<comment type="similarity">
    <text evidence="13">Belongs to the methyl-accepting chemotaxis (MCP) protein family.</text>
</comment>
<dbReference type="SUPFAM" id="SSF101386">
    <property type="entry name" value="all-alpha NTP pyrophosphatases"/>
    <property type="match status" value="1"/>
</dbReference>
<keyword evidence="20" id="KW-0812">Transmembrane</keyword>
<dbReference type="InterPro" id="IPR013785">
    <property type="entry name" value="Aldolase_TIM"/>
</dbReference>
<feature type="domain" description="HDOD" evidence="26">
    <location>
        <begin position="2292"/>
        <end position="2490"/>
    </location>
</feature>
<dbReference type="GO" id="GO:0004834">
    <property type="term" value="F:tryptophan synthase activity"/>
    <property type="evidence" value="ECO:0007669"/>
    <property type="project" value="UniProtKB-EC"/>
</dbReference>
<feature type="region of interest" description="Disordered" evidence="19">
    <location>
        <begin position="1629"/>
        <end position="1663"/>
    </location>
</feature>
<evidence type="ECO:0000256" key="7">
    <source>
        <dbReference type="ARBA" id="ARBA00022691"/>
    </source>
</evidence>
<keyword evidence="30" id="KW-1185">Reference proteome</keyword>
<feature type="domain" description="GS catalytic" evidence="28">
    <location>
        <begin position="558"/>
        <end position="996"/>
    </location>
</feature>
<dbReference type="Pfam" id="PF03975">
    <property type="entry name" value="CheD"/>
    <property type="match status" value="1"/>
</dbReference>
<feature type="transmembrane region" description="Helical" evidence="20">
    <location>
        <begin position="1172"/>
        <end position="1192"/>
    </location>
</feature>
<dbReference type="SUPFAM" id="SSF158472">
    <property type="entry name" value="HAMP domain-like"/>
    <property type="match status" value="1"/>
</dbReference>
<dbReference type="InterPro" id="IPR028051">
    <property type="entry name" value="CheX-like_dom"/>
</dbReference>
<keyword evidence="3" id="KW-0145">Chemotaxis</keyword>
<evidence type="ECO:0000256" key="9">
    <source>
        <dbReference type="ARBA" id="ARBA00022801"/>
    </source>
</evidence>
<dbReference type="Pfam" id="PF01739">
    <property type="entry name" value="CheR"/>
    <property type="match status" value="1"/>
</dbReference>
<dbReference type="SMART" id="SM00138">
    <property type="entry name" value="MeTrc"/>
    <property type="match status" value="1"/>
</dbReference>